<organism evidence="2 3">
    <name type="scientific">Arcicella aurantiaca</name>
    <dbReference type="NCBI Taxonomy" id="591202"/>
    <lineage>
        <taxon>Bacteria</taxon>
        <taxon>Pseudomonadati</taxon>
        <taxon>Bacteroidota</taxon>
        <taxon>Cytophagia</taxon>
        <taxon>Cytophagales</taxon>
        <taxon>Flectobacillaceae</taxon>
        <taxon>Arcicella</taxon>
    </lineage>
</organism>
<keyword evidence="3" id="KW-1185">Reference proteome</keyword>
<evidence type="ECO:0000313" key="3">
    <source>
        <dbReference type="Proteomes" id="UP000245489"/>
    </source>
</evidence>
<comment type="caution">
    <text evidence="2">The sequence shown here is derived from an EMBL/GenBank/DDBJ whole genome shotgun (WGS) entry which is preliminary data.</text>
</comment>
<dbReference type="GO" id="GO:0016805">
    <property type="term" value="F:dipeptidase activity"/>
    <property type="evidence" value="ECO:0007669"/>
    <property type="project" value="UniProtKB-KW"/>
</dbReference>
<sequence>MCDTFIALPPVTKSNSVIFGKNSDREPNEAQAIVRYPRMKHIEETLRCTYIDIPQVEETFEVILSKPFWMWGAEMGVNEYGVTIGNEAIFTKVKHQKTNQGLTGMDLLRLALERSKTADEALKCIIELLQKYGQDACGGYQNRDFYYDNSFIIADAENAFVLETAGNQWVTKKVNTYASISNGLTITDDYDSISEKAITFAQEKGFYKSGKFSFAKVYSDPLMTWVSSCKTRQNVTMKGAEKQGFNIQSAIEILSSHYLSDDKFAPYKATTKDVCMHATGKLNPNSTVGSMIVEIRKDKPVTVWLTGSSNSSLSIYKPFFFGENGVLNDVYQVPDVKFDRKTLWWISERLYRLGNLNYQALVGIVKQEKEQIQQRLIEEEQQFFKGNPTEETLQNFSKNSFQTSFKALIDWNNKASKIAWRPASWNPFYYFFWRNLNKKVGL</sequence>
<dbReference type="Proteomes" id="UP000245489">
    <property type="component" value="Unassembled WGS sequence"/>
</dbReference>
<name>A0A316EGJ4_9BACT</name>
<evidence type="ECO:0000256" key="1">
    <source>
        <dbReference type="RuleBase" id="RU364089"/>
    </source>
</evidence>
<dbReference type="AlphaFoldDB" id="A0A316EGJ4"/>
<dbReference type="RefSeq" id="WP_109740832.1">
    <property type="nucleotide sequence ID" value="NZ_QGGO01000001.1"/>
</dbReference>
<dbReference type="EC" id="3.4.-.-" evidence="1"/>
<keyword evidence="1" id="KW-0378">Hydrolase</keyword>
<dbReference type="InterPro" id="IPR005322">
    <property type="entry name" value="Peptidase_C69"/>
</dbReference>
<dbReference type="GO" id="GO:0070004">
    <property type="term" value="F:cysteine-type exopeptidase activity"/>
    <property type="evidence" value="ECO:0007669"/>
    <property type="project" value="InterPro"/>
</dbReference>
<comment type="catalytic activity">
    <reaction evidence="1">
        <text>an L-aminoacyl-L-amino acid + H2O = 2 an L-alpha-amino acid</text>
        <dbReference type="Rhea" id="RHEA:48940"/>
        <dbReference type="ChEBI" id="CHEBI:15377"/>
        <dbReference type="ChEBI" id="CHEBI:59869"/>
        <dbReference type="ChEBI" id="CHEBI:77460"/>
    </reaction>
</comment>
<proteinExistence type="inferred from homology"/>
<dbReference type="Gene3D" id="3.60.60.10">
    <property type="entry name" value="Penicillin V Acylase, Chain A"/>
    <property type="match status" value="1"/>
</dbReference>
<comment type="similarity">
    <text evidence="1">Belongs to the peptidase C69 family.</text>
</comment>
<dbReference type="PANTHER" id="PTHR12994">
    <property type="entry name" value="SECERNIN"/>
    <property type="match status" value="1"/>
</dbReference>
<keyword evidence="1" id="KW-0224">Dipeptidase</keyword>
<dbReference type="GO" id="GO:0006508">
    <property type="term" value="P:proteolysis"/>
    <property type="evidence" value="ECO:0007669"/>
    <property type="project" value="UniProtKB-KW"/>
</dbReference>
<protein>
    <recommendedName>
        <fullName evidence="1">Dipeptidase</fullName>
        <ecNumber evidence="1">3.4.-.-</ecNumber>
    </recommendedName>
</protein>
<gene>
    <name evidence="2" type="ORF">LV89_00032</name>
</gene>
<evidence type="ECO:0000313" key="2">
    <source>
        <dbReference type="EMBL" id="PWK29194.1"/>
    </source>
</evidence>
<dbReference type="PANTHER" id="PTHR12994:SF17">
    <property type="entry name" value="LD30995P"/>
    <property type="match status" value="1"/>
</dbReference>
<reference evidence="2 3" key="1">
    <citation type="submission" date="2018-05" db="EMBL/GenBank/DDBJ databases">
        <title>Genomic Encyclopedia of Archaeal and Bacterial Type Strains, Phase II (KMG-II): from individual species to whole genera.</title>
        <authorList>
            <person name="Goeker M."/>
        </authorList>
    </citation>
    <scope>NUCLEOTIDE SEQUENCE [LARGE SCALE GENOMIC DNA]</scope>
    <source>
        <strain evidence="2 3">DSM 22214</strain>
    </source>
</reference>
<dbReference type="EMBL" id="QGGO01000001">
    <property type="protein sequence ID" value="PWK29194.1"/>
    <property type="molecule type" value="Genomic_DNA"/>
</dbReference>
<accession>A0A316EGJ4</accession>
<dbReference type="Pfam" id="PF03577">
    <property type="entry name" value="Peptidase_C69"/>
    <property type="match status" value="1"/>
</dbReference>
<dbReference type="OrthoDB" id="1109933at2"/>
<keyword evidence="1" id="KW-0645">Protease</keyword>